<organism evidence="1 2">
    <name type="scientific">Thermodesulfitimonas autotrophica</name>
    <dbReference type="NCBI Taxonomy" id="1894989"/>
    <lineage>
        <taxon>Bacteria</taxon>
        <taxon>Bacillati</taxon>
        <taxon>Bacillota</taxon>
        <taxon>Clostridia</taxon>
        <taxon>Thermoanaerobacterales</taxon>
        <taxon>Thermoanaerobacteraceae</taxon>
        <taxon>Thermodesulfitimonas</taxon>
    </lineage>
</organism>
<protein>
    <submittedName>
        <fullName evidence="1">Uncharacterized protein</fullName>
    </submittedName>
</protein>
<proteinExistence type="predicted"/>
<gene>
    <name evidence="1" type="ORF">EDD75_0419</name>
</gene>
<name>A0A3N5C0C1_9THEO</name>
<evidence type="ECO:0000313" key="1">
    <source>
        <dbReference type="EMBL" id="RPF49601.1"/>
    </source>
</evidence>
<evidence type="ECO:0000313" key="2">
    <source>
        <dbReference type="Proteomes" id="UP000282654"/>
    </source>
</evidence>
<dbReference type="AlphaFoldDB" id="A0A3N5C0C1"/>
<sequence length="99" mass="11498">MAKRKTIGEFAKEYLESQGMDSVAFGDSYLLHEIAEYAGIPHRSWQTERQILNALERSPLFEKYLFRGWGNRLYRMFVIKGSKGDRCLKKGFNTVMADV</sequence>
<reference evidence="1 2" key="1">
    <citation type="submission" date="2018-11" db="EMBL/GenBank/DDBJ databases">
        <title>Genomic Encyclopedia of Type Strains, Phase IV (KMG-IV): sequencing the most valuable type-strain genomes for metagenomic binning, comparative biology and taxonomic classification.</title>
        <authorList>
            <person name="Goeker M."/>
        </authorList>
    </citation>
    <scope>NUCLEOTIDE SEQUENCE [LARGE SCALE GENOMIC DNA]</scope>
    <source>
        <strain evidence="1 2">DSM 102936</strain>
    </source>
</reference>
<accession>A0A3N5C0C1</accession>
<comment type="caution">
    <text evidence="1">The sequence shown here is derived from an EMBL/GenBank/DDBJ whole genome shotgun (WGS) entry which is preliminary data.</text>
</comment>
<keyword evidence="2" id="KW-1185">Reference proteome</keyword>
<dbReference type="EMBL" id="RKRE01000001">
    <property type="protein sequence ID" value="RPF49601.1"/>
    <property type="molecule type" value="Genomic_DNA"/>
</dbReference>
<dbReference type="Proteomes" id="UP000282654">
    <property type="component" value="Unassembled WGS sequence"/>
</dbReference>
<dbReference type="RefSeq" id="WP_123927304.1">
    <property type="nucleotide sequence ID" value="NZ_RKRE01000001.1"/>
</dbReference>